<reference evidence="3" key="2">
    <citation type="submission" date="2021-04" db="EMBL/GenBank/DDBJ databases">
        <authorList>
            <person name="Gilroy R."/>
        </authorList>
    </citation>
    <scope>NUCLEOTIDE SEQUENCE</scope>
    <source>
        <strain evidence="3">5032</strain>
    </source>
</reference>
<dbReference type="PANTHER" id="PTHR48084:SF3">
    <property type="entry name" value="SUBUNIT OF PYRUVATE:FLAVODOXIN OXIDOREDUCTASE"/>
    <property type="match status" value="1"/>
</dbReference>
<dbReference type="Proteomes" id="UP000823821">
    <property type="component" value="Unassembled WGS sequence"/>
</dbReference>
<dbReference type="InterPro" id="IPR011766">
    <property type="entry name" value="TPP_enzyme_TPP-bd"/>
</dbReference>
<dbReference type="EMBL" id="DWZD01000035">
    <property type="protein sequence ID" value="HJA78975.1"/>
    <property type="molecule type" value="Genomic_DNA"/>
</dbReference>
<gene>
    <name evidence="3" type="ORF">H9784_05305</name>
</gene>
<keyword evidence="1" id="KW-0560">Oxidoreductase</keyword>
<organism evidence="3 4">
    <name type="scientific">Candidatus Desulfovibrio intestinavium</name>
    <dbReference type="NCBI Taxonomy" id="2838534"/>
    <lineage>
        <taxon>Bacteria</taxon>
        <taxon>Pseudomonadati</taxon>
        <taxon>Thermodesulfobacteriota</taxon>
        <taxon>Desulfovibrionia</taxon>
        <taxon>Desulfovibrionales</taxon>
        <taxon>Desulfovibrionaceae</taxon>
        <taxon>Desulfovibrio</taxon>
    </lineage>
</organism>
<proteinExistence type="predicted"/>
<dbReference type="SUPFAM" id="SSF52518">
    <property type="entry name" value="Thiamin diphosphate-binding fold (THDP-binding)"/>
    <property type="match status" value="1"/>
</dbReference>
<reference evidence="3" key="1">
    <citation type="journal article" date="2021" name="PeerJ">
        <title>Extensive microbial diversity within the chicken gut microbiome revealed by metagenomics and culture.</title>
        <authorList>
            <person name="Gilroy R."/>
            <person name="Ravi A."/>
            <person name="Getino M."/>
            <person name="Pursley I."/>
            <person name="Horton D.L."/>
            <person name="Alikhan N.F."/>
            <person name="Baker D."/>
            <person name="Gharbi K."/>
            <person name="Hall N."/>
            <person name="Watson M."/>
            <person name="Adriaenssens E.M."/>
            <person name="Foster-Nyarko E."/>
            <person name="Jarju S."/>
            <person name="Secka A."/>
            <person name="Antonio M."/>
            <person name="Oren A."/>
            <person name="Chaudhuri R.R."/>
            <person name="La Ragione R."/>
            <person name="Hildebrand F."/>
            <person name="Pallen M.J."/>
        </authorList>
    </citation>
    <scope>NUCLEOTIDE SEQUENCE</scope>
    <source>
        <strain evidence="3">5032</strain>
    </source>
</reference>
<evidence type="ECO:0000313" key="4">
    <source>
        <dbReference type="Proteomes" id="UP000823821"/>
    </source>
</evidence>
<dbReference type="AlphaFoldDB" id="A0A9D2KRK5"/>
<accession>A0A9D2KRK5</accession>
<name>A0A9D2KRK5_9BACT</name>
<dbReference type="InterPro" id="IPR029061">
    <property type="entry name" value="THDP-binding"/>
</dbReference>
<sequence>MRDVHLDECLRPAAGEELVFDATPTLAGKVTHYCPGCHHGIAHRLVSEVLDELGLADRAILVASVGCSAFSYDYFRVDAVESPHGRACAVATGIRRARPESIVFTYQGDGDMAAIGLAESLHAANRGENITTVFINNTVYGMTGGQMAPTTLLGQKTTTTPLGRHLLGEGGPVHLAEIMGGLAGVAYAERCALDSVKHVRQAKKALRTAFDCQARGLGFSFVELLAGCPTNWHLDPLAANRRISEEMIPVFPLGVFRDVREERAAARADGASEVRA</sequence>
<dbReference type="GO" id="GO:0016625">
    <property type="term" value="F:oxidoreductase activity, acting on the aldehyde or oxo group of donors, iron-sulfur protein as acceptor"/>
    <property type="evidence" value="ECO:0007669"/>
    <property type="project" value="UniProtKB-ARBA"/>
</dbReference>
<dbReference type="GO" id="GO:0030976">
    <property type="term" value="F:thiamine pyrophosphate binding"/>
    <property type="evidence" value="ECO:0007669"/>
    <property type="project" value="InterPro"/>
</dbReference>
<evidence type="ECO:0000259" key="2">
    <source>
        <dbReference type="Pfam" id="PF02775"/>
    </source>
</evidence>
<protein>
    <submittedName>
        <fullName evidence="3">2-oxoglutarate oxidoreductase</fullName>
    </submittedName>
</protein>
<dbReference type="GO" id="GO:0045333">
    <property type="term" value="P:cellular respiration"/>
    <property type="evidence" value="ECO:0007669"/>
    <property type="project" value="UniProtKB-ARBA"/>
</dbReference>
<dbReference type="InterPro" id="IPR051457">
    <property type="entry name" value="2-oxoacid:Fd_oxidoreductase"/>
</dbReference>
<dbReference type="Gene3D" id="3.40.50.970">
    <property type="match status" value="1"/>
</dbReference>
<dbReference type="Pfam" id="PF02775">
    <property type="entry name" value="TPP_enzyme_C"/>
    <property type="match status" value="1"/>
</dbReference>
<dbReference type="PANTHER" id="PTHR48084">
    <property type="entry name" value="2-OXOGLUTARATE OXIDOREDUCTASE SUBUNIT KORB-RELATED"/>
    <property type="match status" value="1"/>
</dbReference>
<dbReference type="GO" id="GO:0044281">
    <property type="term" value="P:small molecule metabolic process"/>
    <property type="evidence" value="ECO:0007669"/>
    <property type="project" value="UniProtKB-ARBA"/>
</dbReference>
<feature type="domain" description="Thiamine pyrophosphate enzyme TPP-binding" evidence="2">
    <location>
        <begin position="74"/>
        <end position="215"/>
    </location>
</feature>
<comment type="caution">
    <text evidence="3">The sequence shown here is derived from an EMBL/GenBank/DDBJ whole genome shotgun (WGS) entry which is preliminary data.</text>
</comment>
<evidence type="ECO:0000256" key="1">
    <source>
        <dbReference type="ARBA" id="ARBA00023002"/>
    </source>
</evidence>
<evidence type="ECO:0000313" key="3">
    <source>
        <dbReference type="EMBL" id="HJA78975.1"/>
    </source>
</evidence>